<dbReference type="SUPFAM" id="SSF46626">
    <property type="entry name" value="Cytochrome c"/>
    <property type="match status" value="1"/>
</dbReference>
<evidence type="ECO:0000313" key="9">
    <source>
        <dbReference type="EMBL" id="MFC3103363.1"/>
    </source>
</evidence>
<accession>A0ABV7END7</accession>
<dbReference type="Pfam" id="PF13442">
    <property type="entry name" value="Cytochrome_CBB3"/>
    <property type="match status" value="1"/>
</dbReference>
<dbReference type="EMBL" id="JBHRSS010000003">
    <property type="protein sequence ID" value="MFC3103363.1"/>
    <property type="molecule type" value="Genomic_DNA"/>
</dbReference>
<keyword evidence="7" id="KW-0472">Membrane</keyword>
<dbReference type="PROSITE" id="PS51007">
    <property type="entry name" value="CYTC"/>
    <property type="match status" value="1"/>
</dbReference>
<dbReference type="InterPro" id="IPR002323">
    <property type="entry name" value="Cyt_CIE"/>
</dbReference>
<dbReference type="Gene3D" id="1.10.760.10">
    <property type="entry name" value="Cytochrome c-like domain"/>
    <property type="match status" value="1"/>
</dbReference>
<evidence type="ECO:0000256" key="2">
    <source>
        <dbReference type="ARBA" id="ARBA00022617"/>
    </source>
</evidence>
<evidence type="ECO:0000313" key="10">
    <source>
        <dbReference type="Proteomes" id="UP001595462"/>
    </source>
</evidence>
<dbReference type="PANTHER" id="PTHR40942">
    <property type="match status" value="1"/>
</dbReference>
<keyword evidence="4" id="KW-0249">Electron transport</keyword>
<keyword evidence="7" id="KW-0812">Transmembrane</keyword>
<feature type="transmembrane region" description="Helical" evidence="7">
    <location>
        <begin position="12"/>
        <end position="34"/>
    </location>
</feature>
<evidence type="ECO:0000259" key="8">
    <source>
        <dbReference type="PROSITE" id="PS51007"/>
    </source>
</evidence>
<keyword evidence="3 6" id="KW-0479">Metal-binding</keyword>
<keyword evidence="1" id="KW-0813">Transport</keyword>
<evidence type="ECO:0000256" key="4">
    <source>
        <dbReference type="ARBA" id="ARBA00022982"/>
    </source>
</evidence>
<evidence type="ECO:0000256" key="5">
    <source>
        <dbReference type="ARBA" id="ARBA00023004"/>
    </source>
</evidence>
<dbReference type="InterPro" id="IPR009056">
    <property type="entry name" value="Cyt_c-like_dom"/>
</dbReference>
<keyword evidence="5 6" id="KW-0408">Iron</keyword>
<comment type="caution">
    <text evidence="9">The sequence shown here is derived from an EMBL/GenBank/DDBJ whole genome shotgun (WGS) entry which is preliminary data.</text>
</comment>
<dbReference type="PRINTS" id="PR00607">
    <property type="entry name" value="CYTCHROMECIE"/>
</dbReference>
<gene>
    <name evidence="9" type="ORF">ACFOSU_05595</name>
</gene>
<reference evidence="10" key="1">
    <citation type="journal article" date="2019" name="Int. J. Syst. Evol. Microbiol.">
        <title>The Global Catalogue of Microorganisms (GCM) 10K type strain sequencing project: providing services to taxonomists for standard genome sequencing and annotation.</title>
        <authorList>
            <consortium name="The Broad Institute Genomics Platform"/>
            <consortium name="The Broad Institute Genome Sequencing Center for Infectious Disease"/>
            <person name="Wu L."/>
            <person name="Ma J."/>
        </authorList>
    </citation>
    <scope>NUCLEOTIDE SEQUENCE [LARGE SCALE GENOMIC DNA]</scope>
    <source>
        <strain evidence="10">KCTC 52640</strain>
    </source>
</reference>
<keyword evidence="10" id="KW-1185">Reference proteome</keyword>
<evidence type="ECO:0000256" key="1">
    <source>
        <dbReference type="ARBA" id="ARBA00022448"/>
    </source>
</evidence>
<keyword evidence="2 6" id="KW-0349">Heme</keyword>
<evidence type="ECO:0000256" key="3">
    <source>
        <dbReference type="ARBA" id="ARBA00022723"/>
    </source>
</evidence>
<name>A0ABV7END7_9GAMM</name>
<evidence type="ECO:0000256" key="7">
    <source>
        <dbReference type="SAM" id="Phobius"/>
    </source>
</evidence>
<proteinExistence type="predicted"/>
<keyword evidence="7" id="KW-1133">Transmembrane helix</keyword>
<protein>
    <submittedName>
        <fullName evidence="9">C-type cytochrome</fullName>
    </submittedName>
</protein>
<dbReference type="RefSeq" id="WP_380687319.1">
    <property type="nucleotide sequence ID" value="NZ_JBHRSS010000003.1"/>
</dbReference>
<dbReference type="Proteomes" id="UP001595462">
    <property type="component" value="Unassembled WGS sequence"/>
</dbReference>
<evidence type="ECO:0000256" key="6">
    <source>
        <dbReference type="PROSITE-ProRule" id="PRU00433"/>
    </source>
</evidence>
<dbReference type="PANTHER" id="PTHR40942:SF4">
    <property type="entry name" value="CYTOCHROME C5"/>
    <property type="match status" value="1"/>
</dbReference>
<organism evidence="9 10">
    <name type="scientific">Salinisphaera aquimarina</name>
    <dbReference type="NCBI Taxonomy" id="2094031"/>
    <lineage>
        <taxon>Bacteria</taxon>
        <taxon>Pseudomonadati</taxon>
        <taxon>Pseudomonadota</taxon>
        <taxon>Gammaproteobacteria</taxon>
        <taxon>Salinisphaerales</taxon>
        <taxon>Salinisphaeraceae</taxon>
        <taxon>Salinisphaera</taxon>
    </lineage>
</organism>
<sequence length="162" mass="17211">MTANHDQTFFRAFTIVLGVLFAITIIAIIGANIITSIASSDEMRPEEMAQIKERTQPVYAVNTDPNATKMVAAGGGDAKPMSGEQVFSNVCTACHTAGVAGAPKVTDTAEWKKRLSDQGKDSLYKRAINGYKGMPAKGGNPDLSEDEMHKAVDYILGEAGAT</sequence>
<dbReference type="InterPro" id="IPR036909">
    <property type="entry name" value="Cyt_c-like_dom_sf"/>
</dbReference>
<feature type="domain" description="Cytochrome c" evidence="8">
    <location>
        <begin position="78"/>
        <end position="159"/>
    </location>
</feature>